<feature type="region of interest" description="Disordered" evidence="1">
    <location>
        <begin position="1"/>
        <end position="31"/>
    </location>
</feature>
<dbReference type="Proteomes" id="UP000053766">
    <property type="component" value="Unassembled WGS sequence"/>
</dbReference>
<evidence type="ECO:0000313" key="3">
    <source>
        <dbReference type="Proteomes" id="UP000053766"/>
    </source>
</evidence>
<reference evidence="2 3" key="1">
    <citation type="submission" date="2013-11" db="EMBL/GenBank/DDBJ databases">
        <title>Draft genome of the bovine lungworm Dictyocaulus viviparus.</title>
        <authorList>
            <person name="Mitreva M."/>
        </authorList>
    </citation>
    <scope>NUCLEOTIDE SEQUENCE [LARGE SCALE GENOMIC DNA]</scope>
    <source>
        <strain evidence="2 3">HannoverDv2000</strain>
    </source>
</reference>
<evidence type="ECO:0000256" key="1">
    <source>
        <dbReference type="SAM" id="MobiDB-lite"/>
    </source>
</evidence>
<gene>
    <name evidence="2" type="ORF">DICVIV_13248</name>
</gene>
<feature type="compositionally biased region" description="Basic and acidic residues" evidence="1">
    <location>
        <begin position="13"/>
        <end position="22"/>
    </location>
</feature>
<dbReference type="EMBL" id="KN717013">
    <property type="protein sequence ID" value="KJH40794.1"/>
    <property type="molecule type" value="Genomic_DNA"/>
</dbReference>
<name>A0A0D8XAX8_DICVI</name>
<sequence>MRLRNGTVQNERPNGKERKPHNESSSTNSDDVIVTTTILNVNNSVSINRQGNRADQLDEFQILILNSWHLLYFINRASQQNPPAFTDAQRRSALH</sequence>
<proteinExistence type="predicted"/>
<dbReference type="AlphaFoldDB" id="A0A0D8XAX8"/>
<accession>A0A0D8XAX8</accession>
<feature type="compositionally biased region" description="Polar residues" evidence="1">
    <location>
        <begin position="1"/>
        <end position="12"/>
    </location>
</feature>
<keyword evidence="3" id="KW-1185">Reference proteome</keyword>
<evidence type="ECO:0000313" key="2">
    <source>
        <dbReference type="EMBL" id="KJH40794.1"/>
    </source>
</evidence>
<organism evidence="2 3">
    <name type="scientific">Dictyocaulus viviparus</name>
    <name type="common">Bovine lungworm</name>
    <dbReference type="NCBI Taxonomy" id="29172"/>
    <lineage>
        <taxon>Eukaryota</taxon>
        <taxon>Metazoa</taxon>
        <taxon>Ecdysozoa</taxon>
        <taxon>Nematoda</taxon>
        <taxon>Chromadorea</taxon>
        <taxon>Rhabditida</taxon>
        <taxon>Rhabditina</taxon>
        <taxon>Rhabditomorpha</taxon>
        <taxon>Strongyloidea</taxon>
        <taxon>Metastrongylidae</taxon>
        <taxon>Dictyocaulus</taxon>
    </lineage>
</organism>
<reference evidence="3" key="2">
    <citation type="journal article" date="2016" name="Sci. Rep.">
        <title>Dictyocaulus viviparus genome, variome and transcriptome elucidate lungworm biology and support future intervention.</title>
        <authorList>
            <person name="McNulty S.N."/>
            <person name="Strube C."/>
            <person name="Rosa B.A."/>
            <person name="Martin J.C."/>
            <person name="Tyagi R."/>
            <person name="Choi Y.J."/>
            <person name="Wang Q."/>
            <person name="Hallsworth Pepin K."/>
            <person name="Zhang X."/>
            <person name="Ozersky P."/>
            <person name="Wilson R.K."/>
            <person name="Sternberg P.W."/>
            <person name="Gasser R.B."/>
            <person name="Mitreva M."/>
        </authorList>
    </citation>
    <scope>NUCLEOTIDE SEQUENCE [LARGE SCALE GENOMIC DNA]</scope>
    <source>
        <strain evidence="3">HannoverDv2000</strain>
    </source>
</reference>
<protein>
    <submittedName>
        <fullName evidence="2">Uncharacterized protein</fullName>
    </submittedName>
</protein>